<dbReference type="Proteomes" id="UP000813385">
    <property type="component" value="Unassembled WGS sequence"/>
</dbReference>
<keyword evidence="2" id="KW-1185">Reference proteome</keyword>
<gene>
    <name evidence="1" type="ORF">B0T11DRAFT_119899</name>
</gene>
<dbReference type="InterPro" id="IPR027417">
    <property type="entry name" value="P-loop_NTPase"/>
</dbReference>
<organism evidence="1 2">
    <name type="scientific">Plectosphaerella cucumerina</name>
    <dbReference type="NCBI Taxonomy" id="40658"/>
    <lineage>
        <taxon>Eukaryota</taxon>
        <taxon>Fungi</taxon>
        <taxon>Dikarya</taxon>
        <taxon>Ascomycota</taxon>
        <taxon>Pezizomycotina</taxon>
        <taxon>Sordariomycetes</taxon>
        <taxon>Hypocreomycetidae</taxon>
        <taxon>Glomerellales</taxon>
        <taxon>Plectosphaerellaceae</taxon>
        <taxon>Plectosphaerella</taxon>
    </lineage>
</organism>
<dbReference type="EMBL" id="JAGPXD010000005">
    <property type="protein sequence ID" value="KAH7353683.1"/>
    <property type="molecule type" value="Genomic_DNA"/>
</dbReference>
<protein>
    <submittedName>
        <fullName evidence="1">Uncharacterized protein</fullName>
    </submittedName>
</protein>
<evidence type="ECO:0000313" key="1">
    <source>
        <dbReference type="EMBL" id="KAH7353683.1"/>
    </source>
</evidence>
<accession>A0A8K0T841</accession>
<dbReference type="SUPFAM" id="SSF52540">
    <property type="entry name" value="P-loop containing nucleoside triphosphate hydrolases"/>
    <property type="match status" value="1"/>
</dbReference>
<sequence>MDQHLSSDSQGSASSTQPAPWIYINGYPGVGKLTIAKELCSLIEGSRLVSNHLTIDLSAALCSRDSIQYRPLRKALRDVQFKFAIEAPPETTWIFTDSSSEESGTSLEYQAAASARGSRFISIILSCQVDENLNRITGPGRGGELNTKLTDIEILCQIRETEGIFRFHNEEEKELDVIYLTASEAARQIFDHVYPMKLG</sequence>
<comment type="caution">
    <text evidence="1">The sequence shown here is derived from an EMBL/GenBank/DDBJ whole genome shotgun (WGS) entry which is preliminary data.</text>
</comment>
<name>A0A8K0T841_9PEZI</name>
<proteinExistence type="predicted"/>
<dbReference type="AlphaFoldDB" id="A0A8K0T841"/>
<evidence type="ECO:0000313" key="2">
    <source>
        <dbReference type="Proteomes" id="UP000813385"/>
    </source>
</evidence>
<dbReference type="OrthoDB" id="5426988at2759"/>
<reference evidence="1" key="1">
    <citation type="journal article" date="2021" name="Nat. Commun.">
        <title>Genetic determinants of endophytism in the Arabidopsis root mycobiome.</title>
        <authorList>
            <person name="Mesny F."/>
            <person name="Miyauchi S."/>
            <person name="Thiergart T."/>
            <person name="Pickel B."/>
            <person name="Atanasova L."/>
            <person name="Karlsson M."/>
            <person name="Huettel B."/>
            <person name="Barry K.W."/>
            <person name="Haridas S."/>
            <person name="Chen C."/>
            <person name="Bauer D."/>
            <person name="Andreopoulos W."/>
            <person name="Pangilinan J."/>
            <person name="LaButti K."/>
            <person name="Riley R."/>
            <person name="Lipzen A."/>
            <person name="Clum A."/>
            <person name="Drula E."/>
            <person name="Henrissat B."/>
            <person name="Kohler A."/>
            <person name="Grigoriev I.V."/>
            <person name="Martin F.M."/>
            <person name="Hacquard S."/>
        </authorList>
    </citation>
    <scope>NUCLEOTIDE SEQUENCE</scope>
    <source>
        <strain evidence="1">MPI-CAGE-AT-0016</strain>
    </source>
</reference>
<dbReference type="Gene3D" id="3.40.50.300">
    <property type="entry name" value="P-loop containing nucleotide triphosphate hydrolases"/>
    <property type="match status" value="1"/>
</dbReference>